<proteinExistence type="predicted"/>
<dbReference type="KEGG" id="plut:EI981_05685"/>
<dbReference type="OrthoDB" id="2844859at2"/>
<keyword evidence="3" id="KW-1185">Reference proteome</keyword>
<dbReference type="PANTHER" id="PTHR47485:SF1">
    <property type="entry name" value="THYLAKOID LUMENAL 17.4 KDA PROTEIN, CHLOROPLASTIC"/>
    <property type="match status" value="1"/>
</dbReference>
<dbReference type="EMBL" id="CP034346">
    <property type="protein sequence ID" value="AZS13990.1"/>
    <property type="molecule type" value="Genomic_DNA"/>
</dbReference>
<dbReference type="AlphaFoldDB" id="A0A3S9UUM3"/>
<dbReference type="Gene3D" id="2.160.20.80">
    <property type="entry name" value="E3 ubiquitin-protein ligase SopA"/>
    <property type="match status" value="1"/>
</dbReference>
<sequence length="216" mass="24235">MVSLQGGKTMNVHRDEELIQSLKSHKIWIETIGREGKKLAVDEVDFRDIDLADYPLDQAYITACIFNGMNLVEKDMYASVICSSTFENANLESADFYKADVSYANFTNANLQNSRFARSDCIETIFNKADLRNAKLVGALFDQVDFRNANLQNTDVSTSTFEEVLLQAAQLEGMCGLEEAFIKSINIGTPEQPIILKGEDARQWLIIKSTDNLKSN</sequence>
<dbReference type="SUPFAM" id="SSF141571">
    <property type="entry name" value="Pentapeptide repeat-like"/>
    <property type="match status" value="1"/>
</dbReference>
<evidence type="ECO:0000313" key="3">
    <source>
        <dbReference type="Proteomes" id="UP000270678"/>
    </source>
</evidence>
<name>A0A3S9UUM3_9BACL</name>
<evidence type="ECO:0000256" key="1">
    <source>
        <dbReference type="ARBA" id="ARBA00022737"/>
    </source>
</evidence>
<dbReference type="Pfam" id="PF13599">
    <property type="entry name" value="Pentapeptide_4"/>
    <property type="match status" value="1"/>
</dbReference>
<dbReference type="PANTHER" id="PTHR47485">
    <property type="entry name" value="THYLAKOID LUMENAL 17.4 KDA PROTEIN, CHLOROPLASTIC"/>
    <property type="match status" value="1"/>
</dbReference>
<evidence type="ECO:0000313" key="2">
    <source>
        <dbReference type="EMBL" id="AZS13990.1"/>
    </source>
</evidence>
<protein>
    <submittedName>
        <fullName evidence="2">Pentapeptide repeat-containing protein</fullName>
    </submittedName>
</protein>
<dbReference type="Proteomes" id="UP000270678">
    <property type="component" value="Chromosome"/>
</dbReference>
<reference evidence="3" key="1">
    <citation type="submission" date="2018-12" db="EMBL/GenBank/DDBJ databases">
        <title>Complete genome sequence of Paenibacillus sp. MBLB1234.</title>
        <authorList>
            <person name="Nam Y.-D."/>
            <person name="Kang J."/>
            <person name="Chung W.-H."/>
            <person name="Park Y.S."/>
        </authorList>
    </citation>
    <scope>NUCLEOTIDE SEQUENCE [LARGE SCALE GENOMIC DNA]</scope>
    <source>
        <strain evidence="3">MBLB1234</strain>
    </source>
</reference>
<accession>A0A3S9UUM3</accession>
<gene>
    <name evidence="2" type="ORF">EI981_05685</name>
</gene>
<dbReference type="InterPro" id="IPR001646">
    <property type="entry name" value="5peptide_repeat"/>
</dbReference>
<organism evidence="2 3">
    <name type="scientific">Paenibacillus lutimineralis</name>
    <dbReference type="NCBI Taxonomy" id="2707005"/>
    <lineage>
        <taxon>Bacteria</taxon>
        <taxon>Bacillati</taxon>
        <taxon>Bacillota</taxon>
        <taxon>Bacilli</taxon>
        <taxon>Bacillales</taxon>
        <taxon>Paenibacillaceae</taxon>
        <taxon>Paenibacillus</taxon>
    </lineage>
</organism>
<keyword evidence="1" id="KW-0677">Repeat</keyword>